<accession>A0A9W6C6C4</accession>
<dbReference type="InterPro" id="IPR006440">
    <property type="entry name" value="Doc"/>
</dbReference>
<dbReference type="SUPFAM" id="SSF140931">
    <property type="entry name" value="Fic-like"/>
    <property type="match status" value="1"/>
</dbReference>
<organism evidence="2 3">
    <name type="scientific">Sellimonas catena</name>
    <dbReference type="NCBI Taxonomy" id="2994035"/>
    <lineage>
        <taxon>Bacteria</taxon>
        <taxon>Bacillati</taxon>
        <taxon>Bacillota</taxon>
        <taxon>Clostridia</taxon>
        <taxon>Lachnospirales</taxon>
        <taxon>Lachnospiraceae</taxon>
        <taxon>Sellimonas</taxon>
    </lineage>
</organism>
<dbReference type="Proteomes" id="UP001145145">
    <property type="component" value="Unassembled WGS sequence"/>
</dbReference>
<evidence type="ECO:0000259" key="1">
    <source>
        <dbReference type="PROSITE" id="PS51459"/>
    </source>
</evidence>
<dbReference type="PIRSF" id="PIRSF018297">
    <property type="entry name" value="Doc"/>
    <property type="match status" value="1"/>
</dbReference>
<dbReference type="InterPro" id="IPR053737">
    <property type="entry name" value="Type_II_TA_Toxin"/>
</dbReference>
<comment type="caution">
    <text evidence="2">The sequence shown here is derived from an EMBL/GenBank/DDBJ whole genome shotgun (WGS) entry which is preliminary data.</text>
</comment>
<gene>
    <name evidence="2" type="primary">doc</name>
    <name evidence="2" type="ORF">Selli1_31350</name>
</gene>
<dbReference type="PANTHER" id="PTHR39426:SF1">
    <property type="entry name" value="HOMOLOGY TO DEATH-ON-CURING PROTEIN OF PHAGE P1"/>
    <property type="match status" value="1"/>
</dbReference>
<dbReference type="GO" id="GO:0016301">
    <property type="term" value="F:kinase activity"/>
    <property type="evidence" value="ECO:0007669"/>
    <property type="project" value="InterPro"/>
</dbReference>
<reference evidence="2 3" key="1">
    <citation type="journal article" date="2023" name="Int. J. Syst. Evol. Microbiol.">
        <title>Sellimonas catena sp. nov., isolated from human faeces.</title>
        <authorList>
            <person name="Hisatomi A."/>
            <person name="Ohkuma M."/>
            <person name="Sakamoto M."/>
        </authorList>
    </citation>
    <scope>NUCLEOTIDE SEQUENCE [LARGE SCALE GENOMIC DNA]</scope>
    <source>
        <strain evidence="2 3">12EGH17</strain>
    </source>
</reference>
<dbReference type="InterPro" id="IPR036597">
    <property type="entry name" value="Fido-like_dom_sf"/>
</dbReference>
<feature type="domain" description="Fido" evidence="1">
    <location>
        <begin position="4"/>
        <end position="122"/>
    </location>
</feature>
<dbReference type="RefSeq" id="WP_191437037.1">
    <property type="nucleotide sequence ID" value="NZ_BSBO01000042.1"/>
</dbReference>
<dbReference type="Pfam" id="PF02661">
    <property type="entry name" value="Fic"/>
    <property type="match status" value="1"/>
</dbReference>
<dbReference type="PANTHER" id="PTHR39426">
    <property type="entry name" value="HOMOLOGY TO DEATH-ON-CURING PROTEIN OF PHAGE P1"/>
    <property type="match status" value="1"/>
</dbReference>
<protein>
    <submittedName>
        <fullName evidence="2">Death-on-curing protein</fullName>
    </submittedName>
</protein>
<sequence length="125" mass="13774">MIRLSKSQILLIHDQLITETGGSSGLLDEGLLDSALNAPFQTFGEEDVYPSLQQKAARLCFGLVKNHPFVDGNKRIGAHAMLVFLALNGVELQHSQTELSDVILRLAAGEIEAQELLRWILSHQI</sequence>
<evidence type="ECO:0000313" key="3">
    <source>
        <dbReference type="Proteomes" id="UP001145145"/>
    </source>
</evidence>
<dbReference type="NCBIfam" id="TIGR01550">
    <property type="entry name" value="DOC_P1"/>
    <property type="match status" value="1"/>
</dbReference>
<dbReference type="InterPro" id="IPR003812">
    <property type="entry name" value="Fido"/>
</dbReference>
<dbReference type="AlphaFoldDB" id="A0A9W6C6C4"/>
<dbReference type="PROSITE" id="PS51459">
    <property type="entry name" value="FIDO"/>
    <property type="match status" value="1"/>
</dbReference>
<proteinExistence type="predicted"/>
<keyword evidence="3" id="KW-1185">Reference proteome</keyword>
<evidence type="ECO:0000313" key="2">
    <source>
        <dbReference type="EMBL" id="GLG05961.1"/>
    </source>
</evidence>
<name>A0A9W6C6C4_9FIRM</name>
<dbReference type="Gene3D" id="1.20.120.1870">
    <property type="entry name" value="Fic/DOC protein, Fido domain"/>
    <property type="match status" value="1"/>
</dbReference>
<dbReference type="EMBL" id="BSBO01000042">
    <property type="protein sequence ID" value="GLG05961.1"/>
    <property type="molecule type" value="Genomic_DNA"/>
</dbReference>